<protein>
    <submittedName>
        <fullName evidence="1">Uncharacterized protein</fullName>
    </submittedName>
</protein>
<accession>A0A2P0PAL6</accession>
<evidence type="ECO:0000313" key="1">
    <source>
        <dbReference type="EMBL" id="ARB11748.1"/>
    </source>
</evidence>
<keyword evidence="2" id="KW-1185">Reference proteome</keyword>
<dbReference type="Proteomes" id="UP000240218">
    <property type="component" value="Segment"/>
</dbReference>
<organism evidence="1 2">
    <name type="scientific">Pectobacterium phage vB_PatP_CB1</name>
    <dbReference type="NCBI Taxonomy" id="1958917"/>
    <lineage>
        <taxon>Viruses</taxon>
        <taxon>Duplodnaviria</taxon>
        <taxon>Heunggongvirae</taxon>
        <taxon>Uroviricota</taxon>
        <taxon>Caudoviricetes</taxon>
        <taxon>Schitoviridae</taxon>
        <taxon>Cbunavirus</taxon>
        <taxon>Cbunavirus CB1</taxon>
    </lineage>
</organism>
<reference evidence="1 2" key="1">
    <citation type="submission" date="2017-01" db="EMBL/GenBank/DDBJ databases">
        <title>Isolation and charaterisation of Pectobacterium phages.</title>
        <authorList>
            <person name="Buttimer C.T.H."/>
            <person name="Lucid A."/>
            <person name="Coffey A."/>
        </authorList>
    </citation>
    <scope>NUCLEOTIDE SEQUENCE [LARGE SCALE GENOMIC DNA]</scope>
</reference>
<proteinExistence type="predicted"/>
<gene>
    <name evidence="1" type="ORF">CB1_21</name>
</gene>
<name>A0A2P0PAL6_9CAUD</name>
<evidence type="ECO:0000313" key="2">
    <source>
        <dbReference type="Proteomes" id="UP000240218"/>
    </source>
</evidence>
<sequence length="147" mass="16980">MSNYKQDAIDRWGGIANEMRHGRRARKSQMGMYAKQYGKAIHEDLLDDIWKDFDGSVVGPVYCECMRDVSRRLPINPELMGRLRTIALLMPTEGRGSFLLEDQGYVFAANASNKHRVSRGLTIMGVRFVFELVKIKKPVWKVHYIKM</sequence>
<dbReference type="EMBL" id="KY514264">
    <property type="protein sequence ID" value="ARB11748.1"/>
    <property type="molecule type" value="Genomic_DNA"/>
</dbReference>